<evidence type="ECO:0000313" key="2">
    <source>
        <dbReference type="EMBL" id="TDQ51565.1"/>
    </source>
</evidence>
<gene>
    <name evidence="2" type="ORF">EV190_11053</name>
</gene>
<evidence type="ECO:0000256" key="1">
    <source>
        <dbReference type="SAM" id="MobiDB-lite"/>
    </source>
</evidence>
<evidence type="ECO:0000313" key="3">
    <source>
        <dbReference type="Proteomes" id="UP000295281"/>
    </source>
</evidence>
<dbReference type="Pfam" id="PF11387">
    <property type="entry name" value="DUF2795"/>
    <property type="match status" value="1"/>
</dbReference>
<comment type="caution">
    <text evidence="2">The sequence shown here is derived from an EMBL/GenBank/DDBJ whole genome shotgun (WGS) entry which is preliminary data.</text>
</comment>
<dbReference type="OrthoDB" id="6161020at2"/>
<proteinExistence type="predicted"/>
<name>A0A4R6V0U0_9ACTN</name>
<reference evidence="2 3" key="1">
    <citation type="submission" date="2019-03" db="EMBL/GenBank/DDBJ databases">
        <title>Genomic Encyclopedia of Type Strains, Phase IV (KMG-IV): sequencing the most valuable type-strain genomes for metagenomic binning, comparative biology and taxonomic classification.</title>
        <authorList>
            <person name="Goeker M."/>
        </authorList>
    </citation>
    <scope>NUCLEOTIDE SEQUENCE [LARGE SCALE GENOMIC DNA]</scope>
    <source>
        <strain evidence="2 3">DSM 46770</strain>
    </source>
</reference>
<dbReference type="Proteomes" id="UP000295281">
    <property type="component" value="Unassembled WGS sequence"/>
</dbReference>
<dbReference type="InterPro" id="IPR021527">
    <property type="entry name" value="DUF2795"/>
</dbReference>
<dbReference type="AlphaFoldDB" id="A0A4R6V0U0"/>
<protein>
    <submittedName>
        <fullName evidence="2">Uncharacterized protein DUF2795</fullName>
    </submittedName>
</protein>
<dbReference type="EMBL" id="SNYN01000010">
    <property type="protein sequence ID" value="TDQ51565.1"/>
    <property type="molecule type" value="Genomic_DNA"/>
</dbReference>
<accession>A0A4R6V0U0</accession>
<organism evidence="2 3">
    <name type="scientific">Actinorugispora endophytica</name>
    <dbReference type="NCBI Taxonomy" id="1605990"/>
    <lineage>
        <taxon>Bacteria</taxon>
        <taxon>Bacillati</taxon>
        <taxon>Actinomycetota</taxon>
        <taxon>Actinomycetes</taxon>
        <taxon>Streptosporangiales</taxon>
        <taxon>Nocardiopsidaceae</taxon>
        <taxon>Actinorugispora</taxon>
    </lineage>
</organism>
<feature type="region of interest" description="Disordered" evidence="1">
    <location>
        <begin position="46"/>
        <end position="67"/>
    </location>
</feature>
<dbReference type="RefSeq" id="WP_133741987.1">
    <property type="nucleotide sequence ID" value="NZ_SNYN01000010.1"/>
</dbReference>
<keyword evidence="3" id="KW-1185">Reference proteome</keyword>
<sequence>MADPTFIEVQKALAGIEYPAGRDDLVRHARNNSAGDHVLDALREIEDRDYEGPNEVSSAVSDATGGH</sequence>